<dbReference type="PANTHER" id="PTHR33886:SF8">
    <property type="entry name" value="UNSATURATED RHAMNOGALACTURONAN HYDROLASE (EUROFUNG)"/>
    <property type="match status" value="1"/>
</dbReference>
<keyword evidence="5" id="KW-1185">Reference proteome</keyword>
<dbReference type="Proteomes" id="UP001556220">
    <property type="component" value="Unassembled WGS sequence"/>
</dbReference>
<sequence>MSTARPVPSPFSSRLLACALCLLATALLALSPPPARADDPQAGDAPTNPGPRAQLSGAMKAADIRRAAALVATWQLPRVDHHDSLDWTFAPLYLGFLGTSDLLHDPRYADYVRGVGEHTHWGLGPRVHHADDQAVAQAWLALYARTPDPAMLQPLRERYDMQMRIPDDAQHPLWWWCDALFMAPATWAGLADATHDKAYLDYMDRQWWITSALLYDPAEHLYSRDASYLQKRERNGQKLFWSRGNGWVMAGLARVLTLMPASYPQRPRYLQQFREMAARLAQLQGRDGLWRAGLLDADAYPRPETSGSAFIVYALAWGVHHGVLDGATYRPVIERGWRGLVGEIYADGRLGDIQPIGAAPGDYPPGASYVYGVGAFLLAAGEVEALSEKKSR</sequence>
<dbReference type="Gene3D" id="1.50.10.10">
    <property type="match status" value="1"/>
</dbReference>
<dbReference type="Pfam" id="PF07470">
    <property type="entry name" value="Glyco_hydro_88"/>
    <property type="match status" value="1"/>
</dbReference>
<dbReference type="SUPFAM" id="SSF48208">
    <property type="entry name" value="Six-hairpin glycosidases"/>
    <property type="match status" value="1"/>
</dbReference>
<evidence type="ECO:0000256" key="1">
    <source>
        <dbReference type="ARBA" id="ARBA00022801"/>
    </source>
</evidence>
<protein>
    <submittedName>
        <fullName evidence="4">Glycoside hydrolase family 105 protein</fullName>
    </submittedName>
</protein>
<evidence type="ECO:0000313" key="5">
    <source>
        <dbReference type="Proteomes" id="UP001556220"/>
    </source>
</evidence>
<feature type="region of interest" description="Disordered" evidence="2">
    <location>
        <begin position="34"/>
        <end position="55"/>
    </location>
</feature>
<evidence type="ECO:0000256" key="2">
    <source>
        <dbReference type="SAM" id="MobiDB-lite"/>
    </source>
</evidence>
<gene>
    <name evidence="4" type="ORF">ABQJ54_04070</name>
</gene>
<dbReference type="InterPro" id="IPR010905">
    <property type="entry name" value="Glyco_hydro_88"/>
</dbReference>
<dbReference type="InterPro" id="IPR008928">
    <property type="entry name" value="6-hairpin_glycosidase_sf"/>
</dbReference>
<dbReference type="InterPro" id="IPR012341">
    <property type="entry name" value="6hp_glycosidase-like_sf"/>
</dbReference>
<keyword evidence="3" id="KW-0732">Signal</keyword>
<name>A0ABV3QAQ7_9GAMM</name>
<proteinExistence type="predicted"/>
<feature type="signal peptide" evidence="3">
    <location>
        <begin position="1"/>
        <end position="37"/>
    </location>
</feature>
<feature type="chain" id="PRO_5045217832" evidence="3">
    <location>
        <begin position="38"/>
        <end position="392"/>
    </location>
</feature>
<organism evidence="4 5">
    <name type="scientific">Rhodanobacter lycopersici</name>
    <dbReference type="NCBI Taxonomy" id="3162487"/>
    <lineage>
        <taxon>Bacteria</taxon>
        <taxon>Pseudomonadati</taxon>
        <taxon>Pseudomonadota</taxon>
        <taxon>Gammaproteobacteria</taxon>
        <taxon>Lysobacterales</taxon>
        <taxon>Rhodanobacteraceae</taxon>
        <taxon>Rhodanobacter</taxon>
    </lineage>
</organism>
<keyword evidence="1 4" id="KW-0378">Hydrolase</keyword>
<accession>A0ABV3QAQ7</accession>
<evidence type="ECO:0000313" key="4">
    <source>
        <dbReference type="EMBL" id="MEW9570914.1"/>
    </source>
</evidence>
<dbReference type="PANTHER" id="PTHR33886">
    <property type="entry name" value="UNSATURATED RHAMNOGALACTURONAN HYDROLASE (EUROFUNG)"/>
    <property type="match status" value="1"/>
</dbReference>
<dbReference type="InterPro" id="IPR052043">
    <property type="entry name" value="PolySaccharide_Degr_Enz"/>
</dbReference>
<dbReference type="RefSeq" id="WP_367852982.1">
    <property type="nucleotide sequence ID" value="NZ_JBFOHK010000001.1"/>
</dbReference>
<dbReference type="EMBL" id="JBFOHK010000001">
    <property type="protein sequence ID" value="MEW9570914.1"/>
    <property type="molecule type" value="Genomic_DNA"/>
</dbReference>
<comment type="caution">
    <text evidence="4">The sequence shown here is derived from an EMBL/GenBank/DDBJ whole genome shotgun (WGS) entry which is preliminary data.</text>
</comment>
<dbReference type="GO" id="GO:0016787">
    <property type="term" value="F:hydrolase activity"/>
    <property type="evidence" value="ECO:0007669"/>
    <property type="project" value="UniProtKB-KW"/>
</dbReference>
<evidence type="ECO:0000256" key="3">
    <source>
        <dbReference type="SAM" id="SignalP"/>
    </source>
</evidence>
<reference evidence="4 5" key="1">
    <citation type="submission" date="2024-06" db="EMBL/GenBank/DDBJ databases">
        <authorList>
            <person name="Woo H."/>
        </authorList>
    </citation>
    <scope>NUCLEOTIDE SEQUENCE [LARGE SCALE GENOMIC DNA]</scope>
    <source>
        <strain evidence="4 5">Si-c</strain>
    </source>
</reference>